<sequence length="263" mass="29620">MPDNIPNQSSFLYNSIWTHEMDSVLLGTLIRLKLAAGCKGFIFPSHFISEAKLVIENQVSLMAEWYDLVDRQHFLEKRYNTFDEIVALEGTYWNAKTNTVIVVAPNWPQVLERNPLLGAYCRHGDPAYNQLNELFGLQDVKEEEENTVIVLSDSQSQGLVQAGQDMNAPPAVDYGEVSSNQPFSFARRKLMFGEGSPLDRESPNKKVVCYYVPDAKGKLGRKVEEKASRVLPRPLPPNSPTLAYSCASNSPRMLWRVLGKPNI</sequence>
<reference evidence="1" key="2">
    <citation type="submission" date="2020-08" db="EMBL/GenBank/DDBJ databases">
        <title>Plant Genome Project.</title>
        <authorList>
            <person name="Zhang R.-G."/>
        </authorList>
    </citation>
    <scope>NUCLEOTIDE SEQUENCE</scope>
    <source>
        <strain evidence="1">Huo1</strain>
        <tissue evidence="1">Leaf</tissue>
    </source>
</reference>
<accession>A0A8X8YDB9</accession>
<evidence type="ECO:0000313" key="1">
    <source>
        <dbReference type="EMBL" id="KAG6427910.1"/>
    </source>
</evidence>
<keyword evidence="2" id="KW-1185">Reference proteome</keyword>
<proteinExistence type="predicted"/>
<dbReference type="EMBL" id="PNBA02000004">
    <property type="protein sequence ID" value="KAG6427910.1"/>
    <property type="molecule type" value="Genomic_DNA"/>
</dbReference>
<name>A0A8X8YDB9_SALSN</name>
<evidence type="ECO:0000313" key="2">
    <source>
        <dbReference type="Proteomes" id="UP000298416"/>
    </source>
</evidence>
<reference evidence="1" key="1">
    <citation type="submission" date="2018-01" db="EMBL/GenBank/DDBJ databases">
        <authorList>
            <person name="Mao J.F."/>
        </authorList>
    </citation>
    <scope>NUCLEOTIDE SEQUENCE</scope>
    <source>
        <strain evidence="1">Huo1</strain>
        <tissue evidence="1">Leaf</tissue>
    </source>
</reference>
<organism evidence="1">
    <name type="scientific">Salvia splendens</name>
    <name type="common">Scarlet sage</name>
    <dbReference type="NCBI Taxonomy" id="180675"/>
    <lineage>
        <taxon>Eukaryota</taxon>
        <taxon>Viridiplantae</taxon>
        <taxon>Streptophyta</taxon>
        <taxon>Embryophyta</taxon>
        <taxon>Tracheophyta</taxon>
        <taxon>Spermatophyta</taxon>
        <taxon>Magnoliopsida</taxon>
        <taxon>eudicotyledons</taxon>
        <taxon>Gunneridae</taxon>
        <taxon>Pentapetalae</taxon>
        <taxon>asterids</taxon>
        <taxon>lamiids</taxon>
        <taxon>Lamiales</taxon>
        <taxon>Lamiaceae</taxon>
        <taxon>Nepetoideae</taxon>
        <taxon>Mentheae</taxon>
        <taxon>Salviinae</taxon>
        <taxon>Salvia</taxon>
        <taxon>Salvia subgen. Calosphace</taxon>
        <taxon>core Calosphace</taxon>
    </lineage>
</organism>
<protein>
    <submittedName>
        <fullName evidence="1">Uncharacterized protein</fullName>
    </submittedName>
</protein>
<comment type="caution">
    <text evidence="1">The sequence shown here is derived from an EMBL/GenBank/DDBJ whole genome shotgun (WGS) entry which is preliminary data.</text>
</comment>
<gene>
    <name evidence="1" type="ORF">SASPL_112157</name>
</gene>
<dbReference type="AlphaFoldDB" id="A0A8X8YDB9"/>
<dbReference type="Proteomes" id="UP000298416">
    <property type="component" value="Unassembled WGS sequence"/>
</dbReference>